<comment type="similarity">
    <text evidence="1">Belongs to the bacterial ribosomal protein bL21 family.</text>
</comment>
<dbReference type="EMBL" id="OZ019902">
    <property type="protein sequence ID" value="CAK9193896.1"/>
    <property type="molecule type" value="Genomic_DNA"/>
</dbReference>
<dbReference type="Proteomes" id="UP001497512">
    <property type="component" value="Chromosome 10"/>
</dbReference>
<evidence type="ECO:0000256" key="1">
    <source>
        <dbReference type="ARBA" id="ARBA00008563"/>
    </source>
</evidence>
<organism evidence="8 9">
    <name type="scientific">Sphagnum troendelagicum</name>
    <dbReference type="NCBI Taxonomy" id="128251"/>
    <lineage>
        <taxon>Eukaryota</taxon>
        <taxon>Viridiplantae</taxon>
        <taxon>Streptophyta</taxon>
        <taxon>Embryophyta</taxon>
        <taxon>Bryophyta</taxon>
        <taxon>Sphagnophytina</taxon>
        <taxon>Sphagnopsida</taxon>
        <taxon>Sphagnales</taxon>
        <taxon>Sphagnaceae</taxon>
        <taxon>Sphagnum</taxon>
    </lineage>
</organism>
<evidence type="ECO:0000256" key="4">
    <source>
        <dbReference type="ARBA" id="ARBA00022980"/>
    </source>
</evidence>
<keyword evidence="4" id="KW-0689">Ribosomal protein</keyword>
<proteinExistence type="inferred from homology"/>
<dbReference type="NCBIfam" id="TIGR00061">
    <property type="entry name" value="L21"/>
    <property type="match status" value="1"/>
</dbReference>
<evidence type="ECO:0000256" key="7">
    <source>
        <dbReference type="SAM" id="MobiDB-lite"/>
    </source>
</evidence>
<evidence type="ECO:0000256" key="2">
    <source>
        <dbReference type="ARBA" id="ARBA00022730"/>
    </source>
</evidence>
<evidence type="ECO:0000256" key="3">
    <source>
        <dbReference type="ARBA" id="ARBA00022884"/>
    </source>
</evidence>
<feature type="region of interest" description="Disordered" evidence="7">
    <location>
        <begin position="87"/>
        <end position="111"/>
    </location>
</feature>
<evidence type="ECO:0000256" key="6">
    <source>
        <dbReference type="ARBA" id="ARBA00044129"/>
    </source>
</evidence>
<reference evidence="8" key="1">
    <citation type="submission" date="2024-02" db="EMBL/GenBank/DDBJ databases">
        <authorList>
            <consortium name="ELIXIR-Norway"/>
            <consortium name="Elixir Norway"/>
        </authorList>
    </citation>
    <scope>NUCLEOTIDE SEQUENCE</scope>
</reference>
<feature type="compositionally biased region" description="Polar residues" evidence="7">
    <location>
        <begin position="89"/>
        <end position="98"/>
    </location>
</feature>
<evidence type="ECO:0000256" key="5">
    <source>
        <dbReference type="ARBA" id="ARBA00023274"/>
    </source>
</evidence>
<dbReference type="SUPFAM" id="SSF141091">
    <property type="entry name" value="L21p-like"/>
    <property type="match status" value="1"/>
</dbReference>
<dbReference type="InterPro" id="IPR018258">
    <property type="entry name" value="Ribosomal_bL21_CS"/>
</dbReference>
<gene>
    <name evidence="8" type="ORF">CSSPTR1EN2_LOCUS2255</name>
</gene>
<dbReference type="InterPro" id="IPR036164">
    <property type="entry name" value="bL21-like_sf"/>
</dbReference>
<evidence type="ECO:0000313" key="9">
    <source>
        <dbReference type="Proteomes" id="UP001497512"/>
    </source>
</evidence>
<keyword evidence="9" id="KW-1185">Reference proteome</keyword>
<dbReference type="Pfam" id="PF00829">
    <property type="entry name" value="Ribosomal_L21p"/>
    <property type="match status" value="1"/>
</dbReference>
<dbReference type="PROSITE" id="PS01169">
    <property type="entry name" value="RIBOSOMAL_L21"/>
    <property type="match status" value="1"/>
</dbReference>
<dbReference type="InterPro" id="IPR028909">
    <property type="entry name" value="bL21-like"/>
</dbReference>
<protein>
    <recommendedName>
        <fullName evidence="6">Large ribosomal subunit protein bL21m</fullName>
    </recommendedName>
</protein>
<dbReference type="InterPro" id="IPR001787">
    <property type="entry name" value="Ribosomal_bL21"/>
</dbReference>
<keyword evidence="5" id="KW-0687">Ribonucleoprotein</keyword>
<name>A0ABP0TDK4_9BRYO</name>
<keyword evidence="2" id="KW-0699">rRNA-binding</keyword>
<dbReference type="PANTHER" id="PTHR21349:SF0">
    <property type="entry name" value="LARGE RIBOSOMAL SUBUNIT PROTEIN BL21M"/>
    <property type="match status" value="1"/>
</dbReference>
<evidence type="ECO:0000313" key="8">
    <source>
        <dbReference type="EMBL" id="CAK9193896.1"/>
    </source>
</evidence>
<accession>A0ABP0TDK4</accession>
<dbReference type="PANTHER" id="PTHR21349">
    <property type="entry name" value="50S RIBOSOMAL PROTEIN L21"/>
    <property type="match status" value="1"/>
</dbReference>
<sequence length="301" mass="33506">MAVRILGQTVRRRMTSALVNPSVSFSSFSSSSLQRRLPSPVWDAFNGISVSGNEGLFAKSDGLSLLIFGRFSRATTRGGGVHIRGFTTEVGTENATESSGDDPGEKTPAAATAPAVVMTPRSFQFTPVIRKMSDEIGYRVINRYTSEDFGRNKPPTAFAVVQIGSHQFKVSPNDLIYTEKLKFADINDKLMLHKVLLLGSKSQTIVGRPHVPKAAVFAVVEEHALDEKVIIFKKKRRKNYRRTTGHRQELTRLRILDIKGIEVDKKSLTIDEYSLKCGIKQKLHIIFILKAILSLNRCLVF</sequence>
<keyword evidence="3" id="KW-0694">RNA-binding</keyword>
<dbReference type="HAMAP" id="MF_01363">
    <property type="entry name" value="Ribosomal_bL21"/>
    <property type="match status" value="1"/>
</dbReference>